<dbReference type="InterPro" id="IPR050708">
    <property type="entry name" value="T6SS_VgrG/RHS"/>
</dbReference>
<feature type="non-terminal residue" evidence="3">
    <location>
        <position position="1"/>
    </location>
</feature>
<feature type="domain" description="RHS protein conserved region" evidence="1">
    <location>
        <begin position="27"/>
        <end position="59"/>
    </location>
</feature>
<dbReference type="NCBIfam" id="TIGR03696">
    <property type="entry name" value="Rhs_assc_core"/>
    <property type="match status" value="1"/>
</dbReference>
<dbReference type="PRINTS" id="PR00394">
    <property type="entry name" value="RHSPROTEIN"/>
</dbReference>
<dbReference type="Pfam" id="PF03527">
    <property type="entry name" value="RHS"/>
    <property type="match status" value="1"/>
</dbReference>
<dbReference type="EMBL" id="UOFN01000091">
    <property type="protein sequence ID" value="VAW78256.1"/>
    <property type="molecule type" value="Genomic_DNA"/>
</dbReference>
<reference evidence="3" key="1">
    <citation type="submission" date="2018-06" db="EMBL/GenBank/DDBJ databases">
        <authorList>
            <person name="Zhirakovskaya E."/>
        </authorList>
    </citation>
    <scope>NUCLEOTIDE SEQUENCE</scope>
</reference>
<sequence>ADANGTVLREYVYFNDAPLAQIVGSDIYYYHNSHLGTPESMTDSTQAAVWSASYTPFGKGTVTAGVVENNLRFPGQYYDQETGLHYNYFRYYDPSTGRYITSDPLGVLGLIDVFGSDLLPQDINLYNYTGNNPVNFIDPVGLFRNPFDIYDDALQDAQNSTFPGPHNGPQDAYRHCLASCENARENGQAIAQCLGFANEKKGDFERGQEEGERAMDDHNNAIGFAFGSSAQSFQGCRNMCSVAVNNGTTINNYQPGSTPNYRTY</sequence>
<accession>A0A3B0ZC08</accession>
<organism evidence="3">
    <name type="scientific">hydrothermal vent metagenome</name>
    <dbReference type="NCBI Taxonomy" id="652676"/>
    <lineage>
        <taxon>unclassified sequences</taxon>
        <taxon>metagenomes</taxon>
        <taxon>ecological metagenomes</taxon>
    </lineage>
</organism>
<dbReference type="Pfam" id="PF22322">
    <property type="entry name" value="DUF6973"/>
    <property type="match status" value="1"/>
</dbReference>
<gene>
    <name evidence="3" type="ORF">MNBD_GAMMA15-2142</name>
</gene>
<feature type="domain" description="DUF6973" evidence="2">
    <location>
        <begin position="155"/>
        <end position="232"/>
    </location>
</feature>
<dbReference type="PANTHER" id="PTHR32305:SF15">
    <property type="entry name" value="PROTEIN RHSA-RELATED"/>
    <property type="match status" value="1"/>
</dbReference>
<dbReference type="InterPro" id="IPR054246">
    <property type="entry name" value="DUF6973"/>
</dbReference>
<protein>
    <submittedName>
        <fullName evidence="3">Rhs family protein</fullName>
    </submittedName>
</protein>
<dbReference type="InterPro" id="IPR022385">
    <property type="entry name" value="Rhs_assc_core"/>
</dbReference>
<dbReference type="InterPro" id="IPR001826">
    <property type="entry name" value="RHS"/>
</dbReference>
<proteinExistence type="predicted"/>
<evidence type="ECO:0000313" key="3">
    <source>
        <dbReference type="EMBL" id="VAW78256.1"/>
    </source>
</evidence>
<dbReference type="AlphaFoldDB" id="A0A3B0ZC08"/>
<dbReference type="Gene3D" id="2.180.10.10">
    <property type="entry name" value="RHS repeat-associated core"/>
    <property type="match status" value="1"/>
</dbReference>
<name>A0A3B0ZC08_9ZZZZ</name>
<evidence type="ECO:0000259" key="2">
    <source>
        <dbReference type="Pfam" id="PF22322"/>
    </source>
</evidence>
<dbReference type="PANTHER" id="PTHR32305">
    <property type="match status" value="1"/>
</dbReference>
<evidence type="ECO:0000259" key="1">
    <source>
        <dbReference type="Pfam" id="PF03527"/>
    </source>
</evidence>